<evidence type="ECO:0000256" key="11">
    <source>
        <dbReference type="ARBA" id="ARBA00023163"/>
    </source>
</evidence>
<keyword evidence="8" id="KW-0843">Virulence</keyword>
<protein>
    <recommendedName>
        <fullName evidence="3">CRP-like protein Clp</fullName>
    </recommendedName>
    <alternativeName>
        <fullName evidence="12">Catabolite activation-like protein</fullName>
    </alternativeName>
</protein>
<comment type="subcellular location">
    <subcellularLocation>
        <location evidence="1">Cytoplasm</location>
    </subcellularLocation>
</comment>
<dbReference type="PROSITE" id="PS51063">
    <property type="entry name" value="HTH_CRP_2"/>
    <property type="match status" value="1"/>
</dbReference>
<dbReference type="EMBL" id="JBHSGA010000020">
    <property type="protein sequence ID" value="MFC4528677.1"/>
    <property type="molecule type" value="Genomic_DNA"/>
</dbReference>
<keyword evidence="4" id="KW-0678">Repressor</keyword>
<evidence type="ECO:0000256" key="1">
    <source>
        <dbReference type="ARBA" id="ARBA00004496"/>
    </source>
</evidence>
<dbReference type="InterPro" id="IPR050397">
    <property type="entry name" value="Env_Response_Regulators"/>
</dbReference>
<organism evidence="15 16">
    <name type="scientific">Dyella halodurans</name>
    <dbReference type="NCBI Taxonomy" id="1920171"/>
    <lineage>
        <taxon>Bacteria</taxon>
        <taxon>Pseudomonadati</taxon>
        <taxon>Pseudomonadota</taxon>
        <taxon>Gammaproteobacteria</taxon>
        <taxon>Lysobacterales</taxon>
        <taxon>Rhodanobacteraceae</taxon>
        <taxon>Dyella</taxon>
    </lineage>
</organism>
<gene>
    <name evidence="15" type="ORF">ACFO5W_18680</name>
</gene>
<evidence type="ECO:0000256" key="2">
    <source>
        <dbReference type="ARBA" id="ARBA00011738"/>
    </source>
</evidence>
<dbReference type="SMART" id="SM00419">
    <property type="entry name" value="HTH_CRP"/>
    <property type="match status" value="1"/>
</dbReference>
<dbReference type="SUPFAM" id="SSF46785">
    <property type="entry name" value="Winged helix' DNA-binding domain"/>
    <property type="match status" value="1"/>
</dbReference>
<proteinExistence type="predicted"/>
<reference evidence="16" key="1">
    <citation type="journal article" date="2019" name="Int. J. Syst. Evol. Microbiol.">
        <title>The Global Catalogue of Microorganisms (GCM) 10K type strain sequencing project: providing services to taxonomists for standard genome sequencing and annotation.</title>
        <authorList>
            <consortium name="The Broad Institute Genomics Platform"/>
            <consortium name="The Broad Institute Genome Sequencing Center for Infectious Disease"/>
            <person name="Wu L."/>
            <person name="Ma J."/>
        </authorList>
    </citation>
    <scope>NUCLEOTIDE SEQUENCE [LARGE SCALE GENOMIC DNA]</scope>
    <source>
        <strain evidence="16">CCM 4481</strain>
    </source>
</reference>
<dbReference type="SUPFAM" id="SSF51206">
    <property type="entry name" value="cAMP-binding domain-like"/>
    <property type="match status" value="1"/>
</dbReference>
<evidence type="ECO:0000313" key="15">
    <source>
        <dbReference type="EMBL" id="MFC4528677.1"/>
    </source>
</evidence>
<dbReference type="InterPro" id="IPR014710">
    <property type="entry name" value="RmlC-like_jellyroll"/>
</dbReference>
<evidence type="ECO:0000256" key="3">
    <source>
        <dbReference type="ARBA" id="ARBA00020769"/>
    </source>
</evidence>
<comment type="caution">
    <text evidence="15">The sequence shown here is derived from an EMBL/GenBank/DDBJ whole genome shotgun (WGS) entry which is preliminary data.</text>
</comment>
<keyword evidence="11" id="KW-0804">Transcription</keyword>
<comment type="subunit">
    <text evidence="2">Homodimer.</text>
</comment>
<feature type="domain" description="Cyclic nucleotide-binding" evidence="13">
    <location>
        <begin position="73"/>
        <end position="150"/>
    </location>
</feature>
<evidence type="ECO:0000256" key="9">
    <source>
        <dbReference type="ARBA" id="ARBA00023125"/>
    </source>
</evidence>
<keyword evidence="7" id="KW-0805">Transcription regulation</keyword>
<dbReference type="PANTHER" id="PTHR24567">
    <property type="entry name" value="CRP FAMILY TRANSCRIPTIONAL REGULATORY PROTEIN"/>
    <property type="match status" value="1"/>
</dbReference>
<dbReference type="PROSITE" id="PS50042">
    <property type="entry name" value="CNMP_BINDING_3"/>
    <property type="match status" value="1"/>
</dbReference>
<keyword evidence="10" id="KW-0010">Activator</keyword>
<evidence type="ECO:0000256" key="10">
    <source>
        <dbReference type="ARBA" id="ARBA00023159"/>
    </source>
</evidence>
<evidence type="ECO:0000256" key="7">
    <source>
        <dbReference type="ARBA" id="ARBA00023015"/>
    </source>
</evidence>
<evidence type="ECO:0000313" key="16">
    <source>
        <dbReference type="Proteomes" id="UP001595961"/>
    </source>
</evidence>
<dbReference type="Proteomes" id="UP001595961">
    <property type="component" value="Unassembled WGS sequence"/>
</dbReference>
<evidence type="ECO:0000256" key="4">
    <source>
        <dbReference type="ARBA" id="ARBA00022491"/>
    </source>
</evidence>
<accession>A0ABV9C7D9</accession>
<dbReference type="PRINTS" id="PR00034">
    <property type="entry name" value="HTHCRP"/>
</dbReference>
<evidence type="ECO:0000259" key="13">
    <source>
        <dbReference type="PROSITE" id="PS50042"/>
    </source>
</evidence>
<evidence type="ECO:0000256" key="8">
    <source>
        <dbReference type="ARBA" id="ARBA00023026"/>
    </source>
</evidence>
<dbReference type="Pfam" id="PF00027">
    <property type="entry name" value="cNMP_binding"/>
    <property type="match status" value="1"/>
</dbReference>
<dbReference type="SMART" id="SM00100">
    <property type="entry name" value="cNMP"/>
    <property type="match status" value="1"/>
</dbReference>
<name>A0ABV9C7D9_9GAMM</name>
<keyword evidence="5" id="KW-0021">Allosteric enzyme</keyword>
<dbReference type="RefSeq" id="WP_266147971.1">
    <property type="nucleotide sequence ID" value="NZ_CP064028.1"/>
</dbReference>
<keyword evidence="6" id="KW-0973">c-di-GMP</keyword>
<feature type="domain" description="HTH crp-type" evidence="14">
    <location>
        <begin position="207"/>
        <end position="280"/>
    </location>
</feature>
<dbReference type="CDD" id="cd00038">
    <property type="entry name" value="CAP_ED"/>
    <property type="match status" value="1"/>
</dbReference>
<dbReference type="Gene3D" id="1.10.10.10">
    <property type="entry name" value="Winged helix-like DNA-binding domain superfamily/Winged helix DNA-binding domain"/>
    <property type="match status" value="1"/>
</dbReference>
<dbReference type="Pfam" id="PF13545">
    <property type="entry name" value="HTH_Crp_2"/>
    <property type="match status" value="1"/>
</dbReference>
<dbReference type="InterPro" id="IPR012318">
    <property type="entry name" value="HTH_CRP"/>
</dbReference>
<dbReference type="InterPro" id="IPR000595">
    <property type="entry name" value="cNMP-bd_dom"/>
</dbReference>
<dbReference type="PANTHER" id="PTHR24567:SF75">
    <property type="entry name" value="FUMARATE AND NITRATE REDUCTION REGULATORY PROTEIN"/>
    <property type="match status" value="1"/>
</dbReference>
<dbReference type="Gene3D" id="2.60.120.10">
    <property type="entry name" value="Jelly Rolls"/>
    <property type="match status" value="1"/>
</dbReference>
<dbReference type="InterPro" id="IPR036388">
    <property type="entry name" value="WH-like_DNA-bd_sf"/>
</dbReference>
<evidence type="ECO:0000256" key="5">
    <source>
        <dbReference type="ARBA" id="ARBA00022533"/>
    </source>
</evidence>
<dbReference type="InterPro" id="IPR036390">
    <property type="entry name" value="WH_DNA-bd_sf"/>
</dbReference>
<evidence type="ECO:0000256" key="12">
    <source>
        <dbReference type="ARBA" id="ARBA00031697"/>
    </source>
</evidence>
<evidence type="ECO:0000259" key="14">
    <source>
        <dbReference type="PROSITE" id="PS51063"/>
    </source>
</evidence>
<keyword evidence="9" id="KW-0238">DNA-binding</keyword>
<evidence type="ECO:0000256" key="6">
    <source>
        <dbReference type="ARBA" id="ARBA00022636"/>
    </source>
</evidence>
<sequence>MGSRARSGLVGGETCLAMSGGAWHGAIVCAAHQQMGYHPRRSTVTLMECGAVVLDLNQLRRSCGSCALHELCLPAGIDSADLERLDAAVRDKRKLARGGALFRQGDAFHALYVVRSGSLKTFVESPAGDVQVLGFHLPGEIVGVDALTNDHHLCGAEALEQTSICELPYVQLQQVVQEVPSLYRQLMRVISREVVAEQRHLIMMGKQQAQERLAIFLHSLADRYGRLSRDTSTLTLPMSRYDIANYLGLVVETVSRLFGRMEDAGILAVNRKTIRILRPDLLADLCGQGLGRLPHGTEVA</sequence>
<dbReference type="CDD" id="cd00092">
    <property type="entry name" value="HTH_CRP"/>
    <property type="match status" value="1"/>
</dbReference>
<dbReference type="InterPro" id="IPR018490">
    <property type="entry name" value="cNMP-bd_dom_sf"/>
</dbReference>
<keyword evidence="16" id="KW-1185">Reference proteome</keyword>